<dbReference type="SMART" id="SM00132">
    <property type="entry name" value="LIM"/>
    <property type="match status" value="3"/>
</dbReference>
<dbReference type="FunFam" id="2.10.110.10:FF:000013">
    <property type="entry name" value="Four and a half LIM domains 1"/>
    <property type="match status" value="1"/>
</dbReference>
<proteinExistence type="predicted"/>
<evidence type="ECO:0000259" key="7">
    <source>
        <dbReference type="PROSITE" id="PS50023"/>
    </source>
</evidence>
<evidence type="ECO:0000256" key="3">
    <source>
        <dbReference type="ARBA" id="ARBA00022771"/>
    </source>
</evidence>
<dbReference type="EMBL" id="NCKV01002479">
    <property type="protein sequence ID" value="RWS26783.1"/>
    <property type="molecule type" value="Genomic_DNA"/>
</dbReference>
<keyword evidence="1 6" id="KW-0479">Metal-binding</keyword>
<feature type="domain" description="LIM zinc-binding" evidence="7">
    <location>
        <begin position="46"/>
        <end position="105"/>
    </location>
</feature>
<evidence type="ECO:0000256" key="6">
    <source>
        <dbReference type="PROSITE-ProRule" id="PRU00125"/>
    </source>
</evidence>
<dbReference type="GO" id="GO:0030018">
    <property type="term" value="C:Z disc"/>
    <property type="evidence" value="ECO:0007669"/>
    <property type="project" value="TreeGrafter"/>
</dbReference>
<evidence type="ECO:0000256" key="5">
    <source>
        <dbReference type="ARBA" id="ARBA00023038"/>
    </source>
</evidence>
<name>A0A443SGX6_9ACAR</name>
<keyword evidence="5 6" id="KW-0440">LIM domain</keyword>
<dbReference type="OrthoDB" id="274660at2759"/>
<dbReference type="STRING" id="299467.A0A443SGX6"/>
<evidence type="ECO:0000256" key="1">
    <source>
        <dbReference type="ARBA" id="ARBA00022723"/>
    </source>
</evidence>
<keyword evidence="3" id="KW-0863">Zinc-finger</keyword>
<dbReference type="GO" id="GO:0008270">
    <property type="term" value="F:zinc ion binding"/>
    <property type="evidence" value="ECO:0007669"/>
    <property type="project" value="UniProtKB-KW"/>
</dbReference>
<dbReference type="InterPro" id="IPR001781">
    <property type="entry name" value="Znf_LIM"/>
</dbReference>
<comment type="caution">
    <text evidence="8">The sequence shown here is derived from an EMBL/GenBank/DDBJ whole genome shotgun (WGS) entry which is preliminary data.</text>
</comment>
<dbReference type="PROSITE" id="PS50023">
    <property type="entry name" value="LIM_DOMAIN_2"/>
    <property type="match status" value="2"/>
</dbReference>
<keyword evidence="4 6" id="KW-0862">Zinc</keyword>
<organism evidence="8 9">
    <name type="scientific">Leptotrombidium deliense</name>
    <dbReference type="NCBI Taxonomy" id="299467"/>
    <lineage>
        <taxon>Eukaryota</taxon>
        <taxon>Metazoa</taxon>
        <taxon>Ecdysozoa</taxon>
        <taxon>Arthropoda</taxon>
        <taxon>Chelicerata</taxon>
        <taxon>Arachnida</taxon>
        <taxon>Acari</taxon>
        <taxon>Acariformes</taxon>
        <taxon>Trombidiformes</taxon>
        <taxon>Prostigmata</taxon>
        <taxon>Anystina</taxon>
        <taxon>Parasitengona</taxon>
        <taxon>Trombiculoidea</taxon>
        <taxon>Trombiculidae</taxon>
        <taxon>Leptotrombidium</taxon>
    </lineage>
</organism>
<dbReference type="Pfam" id="PF00412">
    <property type="entry name" value="LIM"/>
    <property type="match status" value="3"/>
</dbReference>
<dbReference type="PROSITE" id="PS00478">
    <property type="entry name" value="LIM_DOMAIN_1"/>
    <property type="match status" value="2"/>
</dbReference>
<accession>A0A443SGX6</accession>
<dbReference type="GO" id="GO:0005634">
    <property type="term" value="C:nucleus"/>
    <property type="evidence" value="ECO:0007669"/>
    <property type="project" value="TreeGrafter"/>
</dbReference>
<gene>
    <name evidence="8" type="ORF">B4U80_06716</name>
</gene>
<keyword evidence="2" id="KW-0677">Repeat</keyword>
<evidence type="ECO:0000313" key="8">
    <source>
        <dbReference type="EMBL" id="RWS26783.1"/>
    </source>
</evidence>
<dbReference type="Proteomes" id="UP000288716">
    <property type="component" value="Unassembled WGS sequence"/>
</dbReference>
<dbReference type="PANTHER" id="PTHR24205">
    <property type="entry name" value="FOUR AND A HALF LIM DOMAINS PROTEIN"/>
    <property type="match status" value="1"/>
</dbReference>
<dbReference type="AlphaFoldDB" id="A0A443SGX6"/>
<feature type="domain" description="LIM zinc-binding" evidence="7">
    <location>
        <begin position="108"/>
        <end position="168"/>
    </location>
</feature>
<dbReference type="Gene3D" id="2.10.110.10">
    <property type="entry name" value="Cysteine Rich Protein"/>
    <property type="match status" value="3"/>
</dbReference>
<evidence type="ECO:0000256" key="2">
    <source>
        <dbReference type="ARBA" id="ARBA00022737"/>
    </source>
</evidence>
<evidence type="ECO:0000256" key="4">
    <source>
        <dbReference type="ARBA" id="ARBA00022833"/>
    </source>
</evidence>
<dbReference type="VEuPathDB" id="VectorBase:LDEU005257"/>
<dbReference type="SUPFAM" id="SSF57716">
    <property type="entry name" value="Glucocorticoid receptor-like (DNA-binding domain)"/>
    <property type="match status" value="3"/>
</dbReference>
<protein>
    <submittedName>
        <fullName evidence="8">Four and a half LIM domains protein 3-like isoform X5</fullName>
    </submittedName>
</protein>
<dbReference type="FunFam" id="2.10.110.10:FF:000070">
    <property type="entry name" value="Four and a half LIM domains 3"/>
    <property type="match status" value="1"/>
</dbReference>
<sequence length="168" mass="19010">MEYKGHQWHENCFCCSICQNPIGNRSFIPRENDIFCSECYETKYSTRCVKCNEIIGSGGVTYKNEPWHKECFACAKCNQSLAGQRFTSRDGSPYCSQCFADLYARRCESCSNPITGVGGTRFVSFEDRNWHNDCFVCVDCRISLVGKGFITDGSDIVCPECAKKKISM</sequence>
<dbReference type="GO" id="GO:0003712">
    <property type="term" value="F:transcription coregulator activity"/>
    <property type="evidence" value="ECO:0007669"/>
    <property type="project" value="TreeGrafter"/>
</dbReference>
<reference evidence="8 9" key="1">
    <citation type="journal article" date="2018" name="Gigascience">
        <title>Genomes of trombidid mites reveal novel predicted allergens and laterally-transferred genes associated with secondary metabolism.</title>
        <authorList>
            <person name="Dong X."/>
            <person name="Chaisiri K."/>
            <person name="Xia D."/>
            <person name="Armstrong S.D."/>
            <person name="Fang Y."/>
            <person name="Donnelly M.J."/>
            <person name="Kadowaki T."/>
            <person name="McGarry J.W."/>
            <person name="Darby A.C."/>
            <person name="Makepeace B.L."/>
        </authorList>
    </citation>
    <scope>NUCLEOTIDE SEQUENCE [LARGE SCALE GENOMIC DNA]</scope>
    <source>
        <strain evidence="8">UoL-UT</strain>
    </source>
</reference>
<evidence type="ECO:0000313" key="9">
    <source>
        <dbReference type="Proteomes" id="UP000288716"/>
    </source>
</evidence>
<dbReference type="PANTHER" id="PTHR24205:SF4">
    <property type="entry name" value="PROTEIN ESPINAS"/>
    <property type="match status" value="1"/>
</dbReference>
<keyword evidence="9" id="KW-1185">Reference proteome</keyword>